<dbReference type="PROSITE" id="PS50097">
    <property type="entry name" value="BTB"/>
    <property type="match status" value="1"/>
</dbReference>
<dbReference type="Gene3D" id="3.30.160.60">
    <property type="entry name" value="Classic Zinc Finger"/>
    <property type="match status" value="1"/>
</dbReference>
<feature type="compositionally biased region" description="Polar residues" evidence="11">
    <location>
        <begin position="494"/>
        <end position="505"/>
    </location>
</feature>
<dbReference type="InterPro" id="IPR000210">
    <property type="entry name" value="BTB/POZ_dom"/>
</dbReference>
<dbReference type="GO" id="GO:0008270">
    <property type="term" value="F:zinc ion binding"/>
    <property type="evidence" value="ECO:0007669"/>
    <property type="project" value="UniProtKB-KW"/>
</dbReference>
<keyword evidence="6" id="KW-0805">Transcription regulation</keyword>
<evidence type="ECO:0000256" key="6">
    <source>
        <dbReference type="ARBA" id="ARBA00023015"/>
    </source>
</evidence>
<dbReference type="Pfam" id="PF13912">
    <property type="entry name" value="zf-C2H2_6"/>
    <property type="match status" value="1"/>
</dbReference>
<feature type="compositionally biased region" description="Low complexity" evidence="11">
    <location>
        <begin position="461"/>
        <end position="478"/>
    </location>
</feature>
<dbReference type="Gene3D" id="3.30.710.10">
    <property type="entry name" value="Potassium Channel Kv1.1, Chain A"/>
    <property type="match status" value="1"/>
</dbReference>
<proteinExistence type="predicted"/>
<feature type="compositionally biased region" description="Low complexity" evidence="11">
    <location>
        <begin position="403"/>
        <end position="412"/>
    </location>
</feature>
<dbReference type="GO" id="GO:0000981">
    <property type="term" value="F:DNA-binding transcription factor activity, RNA polymerase II-specific"/>
    <property type="evidence" value="ECO:0007669"/>
    <property type="project" value="TreeGrafter"/>
</dbReference>
<protein>
    <submittedName>
        <fullName evidence="14">Abrupt-like 6</fullName>
    </submittedName>
</protein>
<dbReference type="CDD" id="cd18315">
    <property type="entry name" value="BTB_POZ_BAB-like"/>
    <property type="match status" value="1"/>
</dbReference>
<gene>
    <name evidence="14" type="primary">ab-L6</name>
    <name evidence="14" type="ORF">Hamer_G017909</name>
</gene>
<dbReference type="GO" id="GO:0000978">
    <property type="term" value="F:RNA polymerase II cis-regulatory region sequence-specific DNA binding"/>
    <property type="evidence" value="ECO:0007669"/>
    <property type="project" value="TreeGrafter"/>
</dbReference>
<dbReference type="SMART" id="SM00225">
    <property type="entry name" value="BTB"/>
    <property type="match status" value="1"/>
</dbReference>
<keyword evidence="15" id="KW-1185">Reference proteome</keyword>
<reference evidence="14" key="1">
    <citation type="journal article" date="2021" name="Sci. Adv.">
        <title>The American lobster genome reveals insights on longevity, neural, and immune adaptations.</title>
        <authorList>
            <person name="Polinski J.M."/>
            <person name="Zimin A.V."/>
            <person name="Clark K.F."/>
            <person name="Kohn A.B."/>
            <person name="Sadowski N."/>
            <person name="Timp W."/>
            <person name="Ptitsyn A."/>
            <person name="Khanna P."/>
            <person name="Romanova D.Y."/>
            <person name="Williams P."/>
            <person name="Greenwood S.J."/>
            <person name="Moroz L.L."/>
            <person name="Walt D.R."/>
            <person name="Bodnar A.G."/>
        </authorList>
    </citation>
    <scope>NUCLEOTIDE SEQUENCE</scope>
    <source>
        <strain evidence="14">GMGI-L3</strain>
    </source>
</reference>
<comment type="subcellular location">
    <subcellularLocation>
        <location evidence="1">Nucleus</location>
    </subcellularLocation>
</comment>
<keyword evidence="3" id="KW-0677">Repeat</keyword>
<dbReference type="PROSITE" id="PS00028">
    <property type="entry name" value="ZINC_FINGER_C2H2_1"/>
    <property type="match status" value="1"/>
</dbReference>
<evidence type="ECO:0000256" key="10">
    <source>
        <dbReference type="PROSITE-ProRule" id="PRU00042"/>
    </source>
</evidence>
<feature type="domain" description="BTB" evidence="12">
    <location>
        <begin position="34"/>
        <end position="99"/>
    </location>
</feature>
<dbReference type="Pfam" id="PF00651">
    <property type="entry name" value="BTB"/>
    <property type="match status" value="1"/>
</dbReference>
<sequence>MEDDDDIRLLLEWTDHTQVLRRVMSTLRHKELFADVTLICGEKRYAVHKFVLCTSSPYFEKLLECTPCDNPVLVLTETPPETVEVLLDFMYLGQADLSSDNLDRLLDLAHEFKIRGLINPKDDLERQVKKEEMEVTDDPVKEETIDETTGYQEKRTDENGKVLDKTNLIEIGSGRTTNIYVCTECNKVFKRPDLLEMHKLSHIEAKLLSCPECPYRSLSQAKLNIHIVQHCKARPYACPYCSARHLYEKQHVTHQRKAHPKKKVIIDVPPIRRSRDAHKMKNRLSYESITSSPPPSPPVNNSKPSETDMSPLPASETKRSSHISPSPSPTAKVLNSPKSSASSSPPSKVPEFTIMSPSPPPPDWPRHTRSNSSSPPLKVRIVRRGNMSPTPPPPPKNPKKSSSRGSSSSPSPRKVRRSSRVVTSPSPQLNLPKDYRSSSSSSPPSKIRRVKRLSISPSPPLEFSRSSSSCSSYASKTPEYSPSPSPPPPKVLRSSRTNTLTGSLR</sequence>
<comment type="caution">
    <text evidence="14">The sequence shown here is derived from an EMBL/GenBank/DDBJ whole genome shotgun (WGS) entry which is preliminary data.</text>
</comment>
<evidence type="ECO:0000256" key="8">
    <source>
        <dbReference type="ARBA" id="ARBA00023163"/>
    </source>
</evidence>
<evidence type="ECO:0000256" key="1">
    <source>
        <dbReference type="ARBA" id="ARBA00004123"/>
    </source>
</evidence>
<dbReference type="SUPFAM" id="SSF57667">
    <property type="entry name" value="beta-beta-alpha zinc fingers"/>
    <property type="match status" value="1"/>
</dbReference>
<dbReference type="Proteomes" id="UP000747542">
    <property type="component" value="Unassembled WGS sequence"/>
</dbReference>
<evidence type="ECO:0000259" key="12">
    <source>
        <dbReference type="PROSITE" id="PS50097"/>
    </source>
</evidence>
<keyword evidence="4 10" id="KW-0863">Zinc-finger</keyword>
<feature type="domain" description="C2H2-type" evidence="13">
    <location>
        <begin position="180"/>
        <end position="207"/>
    </location>
</feature>
<dbReference type="PANTHER" id="PTHR46105">
    <property type="entry name" value="AGAP004733-PA"/>
    <property type="match status" value="1"/>
</dbReference>
<keyword evidence="8" id="KW-0804">Transcription</keyword>
<evidence type="ECO:0000313" key="15">
    <source>
        <dbReference type="Proteomes" id="UP000747542"/>
    </source>
</evidence>
<dbReference type="AlphaFoldDB" id="A0A8J5N3Y0"/>
<evidence type="ECO:0000259" key="13">
    <source>
        <dbReference type="PROSITE" id="PS50157"/>
    </source>
</evidence>
<feature type="compositionally biased region" description="Low complexity" evidence="11">
    <location>
        <begin position="336"/>
        <end position="346"/>
    </location>
</feature>
<evidence type="ECO:0000313" key="14">
    <source>
        <dbReference type="EMBL" id="KAG7172927.1"/>
    </source>
</evidence>
<evidence type="ECO:0000256" key="4">
    <source>
        <dbReference type="ARBA" id="ARBA00022771"/>
    </source>
</evidence>
<feature type="non-terminal residue" evidence="14">
    <location>
        <position position="1"/>
    </location>
</feature>
<dbReference type="InterPro" id="IPR036236">
    <property type="entry name" value="Znf_C2H2_sf"/>
</dbReference>
<evidence type="ECO:0000256" key="3">
    <source>
        <dbReference type="ARBA" id="ARBA00022737"/>
    </source>
</evidence>
<evidence type="ECO:0000256" key="9">
    <source>
        <dbReference type="ARBA" id="ARBA00023242"/>
    </source>
</evidence>
<feature type="compositionally biased region" description="Pro residues" evidence="11">
    <location>
        <begin position="481"/>
        <end position="490"/>
    </location>
</feature>
<evidence type="ECO:0000256" key="5">
    <source>
        <dbReference type="ARBA" id="ARBA00022833"/>
    </source>
</evidence>
<organism evidence="14 15">
    <name type="scientific">Homarus americanus</name>
    <name type="common">American lobster</name>
    <dbReference type="NCBI Taxonomy" id="6706"/>
    <lineage>
        <taxon>Eukaryota</taxon>
        <taxon>Metazoa</taxon>
        <taxon>Ecdysozoa</taxon>
        <taxon>Arthropoda</taxon>
        <taxon>Crustacea</taxon>
        <taxon>Multicrustacea</taxon>
        <taxon>Malacostraca</taxon>
        <taxon>Eumalacostraca</taxon>
        <taxon>Eucarida</taxon>
        <taxon>Decapoda</taxon>
        <taxon>Pleocyemata</taxon>
        <taxon>Astacidea</taxon>
        <taxon>Nephropoidea</taxon>
        <taxon>Nephropidae</taxon>
        <taxon>Homarus</taxon>
    </lineage>
</organism>
<dbReference type="EMBL" id="JAHLQT010010216">
    <property type="protein sequence ID" value="KAG7172927.1"/>
    <property type="molecule type" value="Genomic_DNA"/>
</dbReference>
<dbReference type="SMART" id="SM00355">
    <property type="entry name" value="ZnF_C2H2"/>
    <property type="match status" value="3"/>
</dbReference>
<keyword evidence="2" id="KW-0479">Metal-binding</keyword>
<evidence type="ECO:0000256" key="2">
    <source>
        <dbReference type="ARBA" id="ARBA00022723"/>
    </source>
</evidence>
<dbReference type="InterPro" id="IPR050457">
    <property type="entry name" value="ZnFinger_BTB_dom_contain"/>
</dbReference>
<evidence type="ECO:0000256" key="7">
    <source>
        <dbReference type="ARBA" id="ARBA00023125"/>
    </source>
</evidence>
<keyword evidence="9" id="KW-0539">Nucleus</keyword>
<dbReference type="PROSITE" id="PS50157">
    <property type="entry name" value="ZINC_FINGER_C2H2_2"/>
    <property type="match status" value="1"/>
</dbReference>
<dbReference type="InterPro" id="IPR013087">
    <property type="entry name" value="Znf_C2H2_type"/>
</dbReference>
<keyword evidence="7" id="KW-0238">DNA-binding</keyword>
<dbReference type="GO" id="GO:0005634">
    <property type="term" value="C:nucleus"/>
    <property type="evidence" value="ECO:0007669"/>
    <property type="project" value="UniProtKB-SubCell"/>
</dbReference>
<evidence type="ECO:0000256" key="11">
    <source>
        <dbReference type="SAM" id="MobiDB-lite"/>
    </source>
</evidence>
<dbReference type="PANTHER" id="PTHR46105:SF5">
    <property type="entry name" value="ZINC FINGER AND BTB DOMAIN-CONTAINING PROTEIN 44 ISOFORM X1"/>
    <property type="match status" value="1"/>
</dbReference>
<dbReference type="InterPro" id="IPR011333">
    <property type="entry name" value="SKP1/BTB/POZ_sf"/>
</dbReference>
<dbReference type="SUPFAM" id="SSF54695">
    <property type="entry name" value="POZ domain"/>
    <property type="match status" value="1"/>
</dbReference>
<accession>A0A8J5N3Y0</accession>
<keyword evidence="5" id="KW-0862">Zinc</keyword>
<name>A0A8J5N3Y0_HOMAM</name>
<feature type="region of interest" description="Disordered" evidence="11">
    <location>
        <begin position="252"/>
        <end position="505"/>
    </location>
</feature>
<feature type="compositionally biased region" description="Basic residues" evidence="11">
    <location>
        <begin position="252"/>
        <end position="263"/>
    </location>
</feature>